<dbReference type="Gene3D" id="3.40.50.80">
    <property type="entry name" value="Nucleotide-binding domain of ferredoxin-NADP reductase (FNR) module"/>
    <property type="match status" value="1"/>
</dbReference>
<dbReference type="STRING" id="55969.SD72_08130"/>
<protein>
    <submittedName>
        <fullName evidence="3">NADPH-dependent ferric siderophore reductase</fullName>
    </submittedName>
</protein>
<comment type="caution">
    <text evidence="3">The sequence shown here is derived from an EMBL/GenBank/DDBJ whole genome shotgun (WGS) entry which is preliminary data.</text>
</comment>
<accession>A0A542Y481</accession>
<dbReference type="Pfam" id="PF04954">
    <property type="entry name" value="SIP"/>
    <property type="match status" value="1"/>
</dbReference>
<feature type="domain" description="FAD-binding FR-type" evidence="2">
    <location>
        <begin position="31"/>
        <end position="136"/>
    </location>
</feature>
<sequence length="285" mass="30829">MTDTQNQQAATGTSQLITSEATHSEDHNRGLQLGTAIIESFADITPELARVIVSIPDLAEEPNWVRPNVAIRLYLDERFESATRVYTVRSADVAAGTVEVDVVRHGATSPMMLWLDTLKVGDTVKFGGPRPHFDIPATEGRDAVIFADATSIPALYAILAQADAGLTGRGWIATNDEGAFAELPVLPGLTLTRIAPGTGFVDQLATLPNPSEVVVWGAGERDEMRAVRSFFRNDNGLAKDDVAVFGYWKRGTTNTQIDVQRVKAYEIALAEGRSVHDLDDLALAI</sequence>
<dbReference type="CDD" id="cd06193">
    <property type="entry name" value="siderophore_interacting"/>
    <property type="match status" value="1"/>
</dbReference>
<dbReference type="Gene3D" id="2.40.30.10">
    <property type="entry name" value="Translation factors"/>
    <property type="match status" value="1"/>
</dbReference>
<gene>
    <name evidence="3" type="ORF">FB468_0880</name>
</gene>
<dbReference type="Proteomes" id="UP000319094">
    <property type="component" value="Unassembled WGS sequence"/>
</dbReference>
<proteinExistence type="predicted"/>
<name>A0A542Y481_9MICO</name>
<dbReference type="OrthoDB" id="3291337at2"/>
<dbReference type="InterPro" id="IPR017927">
    <property type="entry name" value="FAD-bd_FR_type"/>
</dbReference>
<dbReference type="EMBL" id="VFON01000001">
    <property type="protein sequence ID" value="TQL42871.1"/>
    <property type="molecule type" value="Genomic_DNA"/>
</dbReference>
<evidence type="ECO:0000313" key="4">
    <source>
        <dbReference type="Proteomes" id="UP000319094"/>
    </source>
</evidence>
<dbReference type="InterPro" id="IPR039374">
    <property type="entry name" value="SIP_fam"/>
</dbReference>
<feature type="region of interest" description="Disordered" evidence="1">
    <location>
        <begin position="1"/>
        <end position="25"/>
    </location>
</feature>
<dbReference type="PANTHER" id="PTHR30157">
    <property type="entry name" value="FERRIC REDUCTASE, NADPH-DEPENDENT"/>
    <property type="match status" value="1"/>
</dbReference>
<dbReference type="PROSITE" id="PS51384">
    <property type="entry name" value="FAD_FR"/>
    <property type="match status" value="1"/>
</dbReference>
<dbReference type="InterPro" id="IPR013113">
    <property type="entry name" value="SIP_FAD-bd"/>
</dbReference>
<feature type="compositionally biased region" description="Polar residues" evidence="1">
    <location>
        <begin position="1"/>
        <end position="21"/>
    </location>
</feature>
<dbReference type="PANTHER" id="PTHR30157:SF0">
    <property type="entry name" value="NADPH-DEPENDENT FERRIC-CHELATE REDUCTASE"/>
    <property type="match status" value="1"/>
</dbReference>
<dbReference type="GO" id="GO:0016491">
    <property type="term" value="F:oxidoreductase activity"/>
    <property type="evidence" value="ECO:0007669"/>
    <property type="project" value="InterPro"/>
</dbReference>
<reference evidence="3 4" key="1">
    <citation type="submission" date="2019-06" db="EMBL/GenBank/DDBJ databases">
        <title>Sequencing the genomes of 1000 actinobacteria strains.</title>
        <authorList>
            <person name="Klenk H.-P."/>
        </authorList>
    </citation>
    <scope>NUCLEOTIDE SEQUENCE [LARGE SCALE GENOMIC DNA]</scope>
    <source>
        <strain evidence="3 4">DSM 8803</strain>
    </source>
</reference>
<keyword evidence="4" id="KW-1185">Reference proteome</keyword>
<evidence type="ECO:0000256" key="1">
    <source>
        <dbReference type="SAM" id="MobiDB-lite"/>
    </source>
</evidence>
<dbReference type="SUPFAM" id="SSF63380">
    <property type="entry name" value="Riboflavin synthase domain-like"/>
    <property type="match status" value="1"/>
</dbReference>
<dbReference type="InterPro" id="IPR039261">
    <property type="entry name" value="FNR_nucleotide-bd"/>
</dbReference>
<dbReference type="Pfam" id="PF08021">
    <property type="entry name" value="FAD_binding_9"/>
    <property type="match status" value="1"/>
</dbReference>
<dbReference type="AlphaFoldDB" id="A0A542Y481"/>
<evidence type="ECO:0000313" key="3">
    <source>
        <dbReference type="EMBL" id="TQL42871.1"/>
    </source>
</evidence>
<dbReference type="InterPro" id="IPR017938">
    <property type="entry name" value="Riboflavin_synthase-like_b-brl"/>
</dbReference>
<evidence type="ECO:0000259" key="2">
    <source>
        <dbReference type="PROSITE" id="PS51384"/>
    </source>
</evidence>
<dbReference type="RefSeq" id="WP_141886260.1">
    <property type="nucleotide sequence ID" value="NZ_BAAAUY010000021.1"/>
</dbReference>
<organism evidence="3 4">
    <name type="scientific">Leucobacter komagatae</name>
    <dbReference type="NCBI Taxonomy" id="55969"/>
    <lineage>
        <taxon>Bacteria</taxon>
        <taxon>Bacillati</taxon>
        <taxon>Actinomycetota</taxon>
        <taxon>Actinomycetes</taxon>
        <taxon>Micrococcales</taxon>
        <taxon>Microbacteriaceae</taxon>
        <taxon>Leucobacter</taxon>
    </lineage>
</organism>
<dbReference type="InterPro" id="IPR007037">
    <property type="entry name" value="SIP_rossman_dom"/>
</dbReference>